<gene>
    <name evidence="7" type="ORF">E4665_03970</name>
</gene>
<keyword evidence="8" id="KW-1185">Reference proteome</keyword>
<dbReference type="GO" id="GO:0016787">
    <property type="term" value="F:hydrolase activity"/>
    <property type="evidence" value="ECO:0007669"/>
    <property type="project" value="UniProtKB-KW"/>
</dbReference>
<evidence type="ECO:0000259" key="6">
    <source>
        <dbReference type="Pfam" id="PF10150"/>
    </source>
</evidence>
<sequence>MSNGNEPVIIVDQDESGLRAAFLEYGGVRSFYFFSENINVGDFYLAKASDSQPGEIGWFMDLGDGQYGFLPRNKALPGKKPFTGELRIVQVEKEAWDGKPAQLTEQVQVVGRGIAYLPNGGYVAVSRQIAEPARESLRKMALEWCGNQEGIVIRTIASGMSPDQLFSELEGSRARWKKIENDAKNMDKTGIIVRPFSFIESILNENHNPTFCTIYSNIPLKEKFPADRVKIIYQAHKNLFSLHGLNKEYASATEHIVPLHDGATLAFDYAEALTAIDVNSGSASVGTGWEKFALDINLHAAREIARQLRLREIGGMIVIDFLRLHDSADQEKVLMELEAELSHDPATIKVFGFTEMGLFELTRKRRRSGLKDRVAVR</sequence>
<dbReference type="InterPro" id="IPR004659">
    <property type="entry name" value="RNase_E/G"/>
</dbReference>
<dbReference type="RefSeq" id="WP_135347514.1">
    <property type="nucleotide sequence ID" value="NZ_SRJD01000003.1"/>
</dbReference>
<dbReference type="GO" id="GO:0003723">
    <property type="term" value="F:RNA binding"/>
    <property type="evidence" value="ECO:0007669"/>
    <property type="project" value="UniProtKB-KW"/>
</dbReference>
<dbReference type="GO" id="GO:0004540">
    <property type="term" value="F:RNA nuclease activity"/>
    <property type="evidence" value="ECO:0007669"/>
    <property type="project" value="InterPro"/>
</dbReference>
<accession>A0A4Z0GRL4</accession>
<evidence type="ECO:0000313" key="7">
    <source>
        <dbReference type="EMBL" id="TGA99491.1"/>
    </source>
</evidence>
<comment type="cofactor">
    <cofactor evidence="1">
        <name>Mg(2+)</name>
        <dbReference type="ChEBI" id="CHEBI:18420"/>
    </cofactor>
</comment>
<dbReference type="PANTHER" id="PTHR30001:SF0">
    <property type="entry name" value="RIBONUCLEASE G"/>
    <property type="match status" value="1"/>
</dbReference>
<evidence type="ECO:0000256" key="3">
    <source>
        <dbReference type="ARBA" id="ARBA00022801"/>
    </source>
</evidence>
<keyword evidence="3" id="KW-0378">Hydrolase</keyword>
<keyword evidence="5" id="KW-0694">RNA-binding</keyword>
<dbReference type="GO" id="GO:0006364">
    <property type="term" value="P:rRNA processing"/>
    <property type="evidence" value="ECO:0007669"/>
    <property type="project" value="TreeGrafter"/>
</dbReference>
<dbReference type="EMBL" id="SRJD01000003">
    <property type="protein sequence ID" value="TGA99491.1"/>
    <property type="molecule type" value="Genomic_DNA"/>
</dbReference>
<proteinExistence type="predicted"/>
<evidence type="ECO:0000256" key="2">
    <source>
        <dbReference type="ARBA" id="ARBA00022723"/>
    </source>
</evidence>
<keyword evidence="2" id="KW-0479">Metal-binding</keyword>
<dbReference type="InterPro" id="IPR019307">
    <property type="entry name" value="RNA-bd_AU-1/RNase_E/G"/>
</dbReference>
<evidence type="ECO:0000313" key="8">
    <source>
        <dbReference type="Proteomes" id="UP000298347"/>
    </source>
</evidence>
<protein>
    <submittedName>
        <fullName evidence="7">Ribonuclease</fullName>
    </submittedName>
</protein>
<evidence type="ECO:0000256" key="5">
    <source>
        <dbReference type="ARBA" id="ARBA00022884"/>
    </source>
</evidence>
<dbReference type="GO" id="GO:0046872">
    <property type="term" value="F:metal ion binding"/>
    <property type="evidence" value="ECO:0007669"/>
    <property type="project" value="UniProtKB-KW"/>
</dbReference>
<evidence type="ECO:0000256" key="1">
    <source>
        <dbReference type="ARBA" id="ARBA00001946"/>
    </source>
</evidence>
<evidence type="ECO:0000256" key="4">
    <source>
        <dbReference type="ARBA" id="ARBA00022842"/>
    </source>
</evidence>
<comment type="caution">
    <text evidence="7">The sequence shown here is derived from an EMBL/GenBank/DDBJ whole genome shotgun (WGS) entry which is preliminary data.</text>
</comment>
<dbReference type="AlphaFoldDB" id="A0A4Z0GRL4"/>
<name>A0A4Z0GRL4_9BACL</name>
<organism evidence="7 8">
    <name type="scientific">Sporolactobacillus shoreae</name>
    <dbReference type="NCBI Taxonomy" id="1465501"/>
    <lineage>
        <taxon>Bacteria</taxon>
        <taxon>Bacillati</taxon>
        <taxon>Bacillota</taxon>
        <taxon>Bacilli</taxon>
        <taxon>Bacillales</taxon>
        <taxon>Sporolactobacillaceae</taxon>
        <taxon>Sporolactobacillus</taxon>
    </lineage>
</organism>
<reference evidence="7 8" key="1">
    <citation type="journal article" date="2015" name="Int. J. Syst. Evol. Microbiol.">
        <title>Sporolactobacillus shoreae sp. nov. and Sporolactobacillus spathodeae sp. nov., two spore-forming lactic acid bacteria isolated from tree barks in Thailand.</title>
        <authorList>
            <person name="Thamacharoensuk T."/>
            <person name="Kitahara M."/>
            <person name="Ohkuma M."/>
            <person name="Thongchul N."/>
            <person name="Tanasupawat S."/>
        </authorList>
    </citation>
    <scope>NUCLEOTIDE SEQUENCE [LARGE SCALE GENOMIC DNA]</scope>
    <source>
        <strain evidence="7 8">BK92</strain>
    </source>
</reference>
<feature type="domain" description="RNA-binding protein AU-1/Ribonuclease E/G" evidence="6">
    <location>
        <begin position="110"/>
        <end position="365"/>
    </location>
</feature>
<dbReference type="Proteomes" id="UP000298347">
    <property type="component" value="Unassembled WGS sequence"/>
</dbReference>
<dbReference type="OrthoDB" id="9804278at2"/>
<dbReference type="GO" id="GO:0005737">
    <property type="term" value="C:cytoplasm"/>
    <property type="evidence" value="ECO:0007669"/>
    <property type="project" value="TreeGrafter"/>
</dbReference>
<keyword evidence="4" id="KW-0460">Magnesium</keyword>
<dbReference type="Pfam" id="PF10150">
    <property type="entry name" value="RNase_E_G"/>
    <property type="match status" value="1"/>
</dbReference>
<dbReference type="PANTHER" id="PTHR30001">
    <property type="entry name" value="RIBONUCLEASE"/>
    <property type="match status" value="1"/>
</dbReference>